<keyword evidence="2" id="KW-1185">Reference proteome</keyword>
<proteinExistence type="predicted"/>
<evidence type="ECO:0000313" key="1">
    <source>
        <dbReference type="EMBL" id="KYQ49979.1"/>
    </source>
</evidence>
<name>A0A151WQ02_9HYME</name>
<accession>A0A151WQ02</accession>
<protein>
    <submittedName>
        <fullName evidence="1">Uncharacterized protein</fullName>
    </submittedName>
</protein>
<dbReference type="STRING" id="64791.A0A151WQ02"/>
<gene>
    <name evidence="1" type="ORF">ALC60_10934</name>
</gene>
<evidence type="ECO:0000313" key="2">
    <source>
        <dbReference type="Proteomes" id="UP000075809"/>
    </source>
</evidence>
<dbReference type="EMBL" id="KQ982846">
    <property type="protein sequence ID" value="KYQ49979.1"/>
    <property type="molecule type" value="Genomic_DNA"/>
</dbReference>
<dbReference type="AlphaFoldDB" id="A0A151WQ02"/>
<sequence>MEVDTFRGLSASNSFKLLKELEMVHWRFIPRDCCLPEKEFIKAVQFVLDSFFDFDSITSIYKQNYGTPMGSPLFPVIVDDVTKLRYLAQFKLPQEINELTV</sequence>
<reference evidence="1 2" key="1">
    <citation type="submission" date="2015-09" db="EMBL/GenBank/DDBJ databases">
        <title>Trachymyrmex zeteki WGS genome.</title>
        <authorList>
            <person name="Nygaard S."/>
            <person name="Hu H."/>
            <person name="Boomsma J."/>
            <person name="Zhang G."/>
        </authorList>
    </citation>
    <scope>NUCLEOTIDE SEQUENCE [LARGE SCALE GENOMIC DNA]</scope>
    <source>
        <strain evidence="1">Tzet28-1</strain>
        <tissue evidence="1">Whole body</tissue>
    </source>
</reference>
<organism evidence="1 2">
    <name type="scientific">Mycetomoellerius zeteki</name>
    <dbReference type="NCBI Taxonomy" id="64791"/>
    <lineage>
        <taxon>Eukaryota</taxon>
        <taxon>Metazoa</taxon>
        <taxon>Ecdysozoa</taxon>
        <taxon>Arthropoda</taxon>
        <taxon>Hexapoda</taxon>
        <taxon>Insecta</taxon>
        <taxon>Pterygota</taxon>
        <taxon>Neoptera</taxon>
        <taxon>Endopterygota</taxon>
        <taxon>Hymenoptera</taxon>
        <taxon>Apocrita</taxon>
        <taxon>Aculeata</taxon>
        <taxon>Formicoidea</taxon>
        <taxon>Formicidae</taxon>
        <taxon>Myrmicinae</taxon>
        <taxon>Mycetomoellerius</taxon>
    </lineage>
</organism>
<dbReference type="Proteomes" id="UP000075809">
    <property type="component" value="Unassembled WGS sequence"/>
</dbReference>